<keyword evidence="1 2" id="KW-1015">Disulfide bond</keyword>
<dbReference type="SUPFAM" id="SSF57424">
    <property type="entry name" value="LDL receptor-like module"/>
    <property type="match status" value="1"/>
</dbReference>
<dbReference type="Proteomes" id="UP001209878">
    <property type="component" value="Unassembled WGS sequence"/>
</dbReference>
<evidence type="ECO:0000313" key="6">
    <source>
        <dbReference type="Proteomes" id="UP001209878"/>
    </source>
</evidence>
<accession>A0AAD9P1H9</accession>
<dbReference type="SMART" id="SM00192">
    <property type="entry name" value="LDLa"/>
    <property type="match status" value="1"/>
</dbReference>
<reference evidence="5" key="1">
    <citation type="journal article" date="2023" name="Mol. Biol. Evol.">
        <title>Third-Generation Sequencing Reveals the Adaptive Role of the Epigenome in Three Deep-Sea Polychaetes.</title>
        <authorList>
            <person name="Perez M."/>
            <person name="Aroh O."/>
            <person name="Sun Y."/>
            <person name="Lan Y."/>
            <person name="Juniper S.K."/>
            <person name="Young C.R."/>
            <person name="Angers B."/>
            <person name="Qian P.Y."/>
        </authorList>
    </citation>
    <scope>NUCLEOTIDE SEQUENCE</scope>
    <source>
        <strain evidence="5">R07B-5</strain>
    </source>
</reference>
<evidence type="ECO:0000256" key="2">
    <source>
        <dbReference type="PROSITE-ProRule" id="PRU00124"/>
    </source>
</evidence>
<dbReference type="EMBL" id="JAODUO010000199">
    <property type="protein sequence ID" value="KAK2186451.1"/>
    <property type="molecule type" value="Genomic_DNA"/>
</dbReference>
<feature type="compositionally biased region" description="Pro residues" evidence="3">
    <location>
        <begin position="282"/>
        <end position="292"/>
    </location>
</feature>
<dbReference type="InterPro" id="IPR036055">
    <property type="entry name" value="LDL_receptor-like_sf"/>
</dbReference>
<comment type="caution">
    <text evidence="2">Lacks conserved residue(s) required for the propagation of feature annotation.</text>
</comment>
<proteinExistence type="predicted"/>
<sequence>MPSTYCNSKRREIDGALIRSSSNPLYTNSACALKFKSDSYRFWINFESWQVADCDLKLKLFFTQSYNSLMSSAYYNDPDVVLDCHSKPTSFITPGRYLTMRLEKLSNTGYSFRIVLTSFKEKSNWSCPKSHCGSEMMCVDRDVWCDGVRNCPNGTDETNCNMFSARRNRNSGGMLLGGILMLFGMVIVAFVLLVWCRRRRSTRGQVLDPPPGGYTMQQQPLYQQQPMRSYLIVTATTMLGVDRTIPAPQPPMFPTPAPLPPQPMTGPPVYPPAGMPPQMTAPYPPQGPPPPYESIVRGPAYS</sequence>
<dbReference type="InterPro" id="IPR042333">
    <property type="entry name" value="LRAD2/Mig-13-like"/>
</dbReference>
<name>A0AAD9P1H9_RIDPI</name>
<keyword evidence="4" id="KW-1133">Transmembrane helix</keyword>
<protein>
    <recommendedName>
        <fullName evidence="7">CUB domain-containing protein</fullName>
    </recommendedName>
</protein>
<keyword evidence="4" id="KW-0472">Membrane</keyword>
<dbReference type="Gene3D" id="2.40.128.620">
    <property type="match status" value="1"/>
</dbReference>
<dbReference type="PANTHER" id="PTHR24652:SF67">
    <property type="entry name" value="LOW-DENSITY LIPOPROTEIN RECEPTOR CLASS A DOMAIN-CONTAINING PROTEIN 2"/>
    <property type="match status" value="1"/>
</dbReference>
<feature type="transmembrane region" description="Helical" evidence="4">
    <location>
        <begin position="174"/>
        <end position="195"/>
    </location>
</feature>
<organism evidence="5 6">
    <name type="scientific">Ridgeia piscesae</name>
    <name type="common">Tubeworm</name>
    <dbReference type="NCBI Taxonomy" id="27915"/>
    <lineage>
        <taxon>Eukaryota</taxon>
        <taxon>Metazoa</taxon>
        <taxon>Spiralia</taxon>
        <taxon>Lophotrochozoa</taxon>
        <taxon>Annelida</taxon>
        <taxon>Polychaeta</taxon>
        <taxon>Sedentaria</taxon>
        <taxon>Canalipalpata</taxon>
        <taxon>Sabellida</taxon>
        <taxon>Siboglinidae</taxon>
        <taxon>Ridgeia</taxon>
    </lineage>
</organism>
<dbReference type="InterPro" id="IPR002172">
    <property type="entry name" value="LDrepeatLR_classA_rpt"/>
</dbReference>
<keyword evidence="4" id="KW-0812">Transmembrane</keyword>
<gene>
    <name evidence="5" type="ORF">NP493_199g01044</name>
</gene>
<feature type="region of interest" description="Disordered" evidence="3">
    <location>
        <begin position="246"/>
        <end position="302"/>
    </location>
</feature>
<dbReference type="PROSITE" id="PS01209">
    <property type="entry name" value="LDLRA_1"/>
    <property type="match status" value="1"/>
</dbReference>
<evidence type="ECO:0000256" key="1">
    <source>
        <dbReference type="ARBA" id="ARBA00023157"/>
    </source>
</evidence>
<dbReference type="PROSITE" id="PS50068">
    <property type="entry name" value="LDLRA_2"/>
    <property type="match status" value="1"/>
</dbReference>
<evidence type="ECO:0008006" key="7">
    <source>
        <dbReference type="Google" id="ProtNLM"/>
    </source>
</evidence>
<dbReference type="InterPro" id="IPR023415">
    <property type="entry name" value="LDLR_class-A_CS"/>
</dbReference>
<dbReference type="PANTHER" id="PTHR24652">
    <property type="entry name" value="LOW-DENSITY LIPOPROTEIN RECEPTOR CLASS A DOMAIN-CONTAINING PROTEIN 2"/>
    <property type="match status" value="1"/>
</dbReference>
<feature type="disulfide bond" evidence="2">
    <location>
        <begin position="145"/>
        <end position="160"/>
    </location>
</feature>
<comment type="caution">
    <text evidence="5">The sequence shown here is derived from an EMBL/GenBank/DDBJ whole genome shotgun (WGS) entry which is preliminary data.</text>
</comment>
<evidence type="ECO:0000313" key="5">
    <source>
        <dbReference type="EMBL" id="KAK2186451.1"/>
    </source>
</evidence>
<evidence type="ECO:0000256" key="3">
    <source>
        <dbReference type="SAM" id="MobiDB-lite"/>
    </source>
</evidence>
<feature type="compositionally biased region" description="Pro residues" evidence="3">
    <location>
        <begin position="247"/>
        <end position="275"/>
    </location>
</feature>
<evidence type="ECO:0000256" key="4">
    <source>
        <dbReference type="SAM" id="Phobius"/>
    </source>
</evidence>
<keyword evidence="6" id="KW-1185">Reference proteome</keyword>
<dbReference type="AlphaFoldDB" id="A0AAD9P1H9"/>